<evidence type="ECO:0000256" key="1">
    <source>
        <dbReference type="ARBA" id="ARBA00022448"/>
    </source>
</evidence>
<dbReference type="InterPro" id="IPR027417">
    <property type="entry name" value="P-loop_NTPase"/>
</dbReference>
<keyword evidence="6" id="KW-1185">Reference proteome</keyword>
<dbReference type="PROSITE" id="PS50893">
    <property type="entry name" value="ABC_TRANSPORTER_2"/>
    <property type="match status" value="1"/>
</dbReference>
<dbReference type="RefSeq" id="WP_074642157.1">
    <property type="nucleotide sequence ID" value="NZ_AP025286.1"/>
</dbReference>
<sequence>MIDIKHLTKSFQTPGGKITVLNDFSLTALNGTFLGIAGKSGAGKSTLLSLIAGLQKPDSGSIKIDTNEYENSPTEITSLSEKELSAFRNKNIGFVSQEQSFLENLTVLDNVRLPSYLSKGKASSDTDTKITEHARSLLEAFDIAHLADQYPQNLSGGENHRVLIARALINNPQIILADEPTDSVDSERTEEIIHIFRSLANQGKIVILVSHDKEALKLCDKIITI</sequence>
<evidence type="ECO:0000259" key="4">
    <source>
        <dbReference type="PROSITE" id="PS50893"/>
    </source>
</evidence>
<dbReference type="SUPFAM" id="SSF52540">
    <property type="entry name" value="P-loop containing nucleoside triphosphate hydrolases"/>
    <property type="match status" value="1"/>
</dbReference>
<dbReference type="GO" id="GO:0022857">
    <property type="term" value="F:transmembrane transporter activity"/>
    <property type="evidence" value="ECO:0007669"/>
    <property type="project" value="TreeGrafter"/>
</dbReference>
<keyword evidence="3 5" id="KW-0067">ATP-binding</keyword>
<dbReference type="PANTHER" id="PTHR24220">
    <property type="entry name" value="IMPORT ATP-BINDING PROTEIN"/>
    <property type="match status" value="1"/>
</dbReference>
<dbReference type="EMBL" id="FOFU01000003">
    <property type="protein sequence ID" value="SEQ23052.1"/>
    <property type="molecule type" value="Genomic_DNA"/>
</dbReference>
<keyword evidence="1" id="KW-0813">Transport</keyword>
<reference evidence="5 6" key="1">
    <citation type="submission" date="2016-10" db="EMBL/GenBank/DDBJ databases">
        <authorList>
            <person name="de Groot N.N."/>
        </authorList>
    </citation>
    <scope>NUCLEOTIDE SEQUENCE [LARGE SCALE GENOMIC DNA]</scope>
    <source>
        <strain evidence="5 6">B25</strain>
    </source>
</reference>
<dbReference type="PANTHER" id="PTHR24220:SF659">
    <property type="entry name" value="TRANSPORTER, PUTATIVE-RELATED"/>
    <property type="match status" value="1"/>
</dbReference>
<protein>
    <submittedName>
        <fullName evidence="5">Putative ABC transport system ATP-binding protein</fullName>
    </submittedName>
</protein>
<dbReference type="GO" id="GO:0016887">
    <property type="term" value="F:ATP hydrolysis activity"/>
    <property type="evidence" value="ECO:0007669"/>
    <property type="project" value="InterPro"/>
</dbReference>
<evidence type="ECO:0000313" key="6">
    <source>
        <dbReference type="Proteomes" id="UP000182360"/>
    </source>
</evidence>
<organism evidence="5 6">
    <name type="scientific">Treponema bryantii</name>
    <dbReference type="NCBI Taxonomy" id="163"/>
    <lineage>
        <taxon>Bacteria</taxon>
        <taxon>Pseudomonadati</taxon>
        <taxon>Spirochaetota</taxon>
        <taxon>Spirochaetia</taxon>
        <taxon>Spirochaetales</taxon>
        <taxon>Treponemataceae</taxon>
        <taxon>Treponema</taxon>
    </lineage>
</organism>
<dbReference type="Pfam" id="PF00005">
    <property type="entry name" value="ABC_tran"/>
    <property type="match status" value="1"/>
</dbReference>
<dbReference type="AlphaFoldDB" id="A0A1H9EBX8"/>
<dbReference type="OrthoDB" id="9805538at2"/>
<evidence type="ECO:0000256" key="2">
    <source>
        <dbReference type="ARBA" id="ARBA00022741"/>
    </source>
</evidence>
<dbReference type="GO" id="GO:0005886">
    <property type="term" value="C:plasma membrane"/>
    <property type="evidence" value="ECO:0007669"/>
    <property type="project" value="TreeGrafter"/>
</dbReference>
<dbReference type="Proteomes" id="UP000182360">
    <property type="component" value="Unassembled WGS sequence"/>
</dbReference>
<dbReference type="CDD" id="cd03255">
    <property type="entry name" value="ABC_MJ0796_LolCDE_FtsE"/>
    <property type="match status" value="1"/>
</dbReference>
<proteinExistence type="predicted"/>
<name>A0A1H9EBX8_9SPIR</name>
<dbReference type="InterPro" id="IPR003439">
    <property type="entry name" value="ABC_transporter-like_ATP-bd"/>
</dbReference>
<evidence type="ECO:0000256" key="3">
    <source>
        <dbReference type="ARBA" id="ARBA00022840"/>
    </source>
</evidence>
<dbReference type="InterPro" id="IPR017911">
    <property type="entry name" value="MacB-like_ATP-bd"/>
</dbReference>
<accession>A0A1H9EBX8</accession>
<dbReference type="GO" id="GO:0005524">
    <property type="term" value="F:ATP binding"/>
    <property type="evidence" value="ECO:0007669"/>
    <property type="project" value="UniProtKB-KW"/>
</dbReference>
<feature type="domain" description="ABC transporter" evidence="4">
    <location>
        <begin position="2"/>
        <end position="225"/>
    </location>
</feature>
<evidence type="ECO:0000313" key="5">
    <source>
        <dbReference type="EMBL" id="SEQ23052.1"/>
    </source>
</evidence>
<gene>
    <name evidence="5" type="ORF">SAMN04487977_103102</name>
</gene>
<dbReference type="SMART" id="SM00382">
    <property type="entry name" value="AAA"/>
    <property type="match status" value="1"/>
</dbReference>
<dbReference type="InterPro" id="IPR015854">
    <property type="entry name" value="ABC_transpr_LolD-like"/>
</dbReference>
<dbReference type="Gene3D" id="3.40.50.300">
    <property type="entry name" value="P-loop containing nucleotide triphosphate hydrolases"/>
    <property type="match status" value="1"/>
</dbReference>
<dbReference type="InterPro" id="IPR003593">
    <property type="entry name" value="AAA+_ATPase"/>
</dbReference>
<keyword evidence="2" id="KW-0547">Nucleotide-binding</keyword>